<accession>A0ACD3AHI3</accession>
<organism evidence="1 2">
    <name type="scientific">Pluteus cervinus</name>
    <dbReference type="NCBI Taxonomy" id="181527"/>
    <lineage>
        <taxon>Eukaryota</taxon>
        <taxon>Fungi</taxon>
        <taxon>Dikarya</taxon>
        <taxon>Basidiomycota</taxon>
        <taxon>Agaricomycotina</taxon>
        <taxon>Agaricomycetes</taxon>
        <taxon>Agaricomycetidae</taxon>
        <taxon>Agaricales</taxon>
        <taxon>Pluteineae</taxon>
        <taxon>Pluteaceae</taxon>
        <taxon>Pluteus</taxon>
    </lineage>
</organism>
<reference evidence="1 2" key="1">
    <citation type="journal article" date="2019" name="Nat. Ecol. Evol.">
        <title>Megaphylogeny resolves global patterns of mushroom evolution.</title>
        <authorList>
            <person name="Varga T."/>
            <person name="Krizsan K."/>
            <person name="Foldi C."/>
            <person name="Dima B."/>
            <person name="Sanchez-Garcia M."/>
            <person name="Sanchez-Ramirez S."/>
            <person name="Szollosi G.J."/>
            <person name="Szarkandi J.G."/>
            <person name="Papp V."/>
            <person name="Albert L."/>
            <person name="Andreopoulos W."/>
            <person name="Angelini C."/>
            <person name="Antonin V."/>
            <person name="Barry K.W."/>
            <person name="Bougher N.L."/>
            <person name="Buchanan P."/>
            <person name="Buyck B."/>
            <person name="Bense V."/>
            <person name="Catcheside P."/>
            <person name="Chovatia M."/>
            <person name="Cooper J."/>
            <person name="Damon W."/>
            <person name="Desjardin D."/>
            <person name="Finy P."/>
            <person name="Geml J."/>
            <person name="Haridas S."/>
            <person name="Hughes K."/>
            <person name="Justo A."/>
            <person name="Karasinski D."/>
            <person name="Kautmanova I."/>
            <person name="Kiss B."/>
            <person name="Kocsube S."/>
            <person name="Kotiranta H."/>
            <person name="LaButti K.M."/>
            <person name="Lechner B.E."/>
            <person name="Liimatainen K."/>
            <person name="Lipzen A."/>
            <person name="Lukacs Z."/>
            <person name="Mihaltcheva S."/>
            <person name="Morgado L.N."/>
            <person name="Niskanen T."/>
            <person name="Noordeloos M.E."/>
            <person name="Ohm R.A."/>
            <person name="Ortiz-Santana B."/>
            <person name="Ovrebo C."/>
            <person name="Racz N."/>
            <person name="Riley R."/>
            <person name="Savchenko A."/>
            <person name="Shiryaev A."/>
            <person name="Soop K."/>
            <person name="Spirin V."/>
            <person name="Szebenyi C."/>
            <person name="Tomsovsky M."/>
            <person name="Tulloss R.E."/>
            <person name="Uehling J."/>
            <person name="Grigoriev I.V."/>
            <person name="Vagvolgyi C."/>
            <person name="Papp T."/>
            <person name="Martin F.M."/>
            <person name="Miettinen O."/>
            <person name="Hibbett D.S."/>
            <person name="Nagy L.G."/>
        </authorList>
    </citation>
    <scope>NUCLEOTIDE SEQUENCE [LARGE SCALE GENOMIC DNA]</scope>
    <source>
        <strain evidence="1 2">NL-1719</strain>
    </source>
</reference>
<protein>
    <submittedName>
        <fullName evidence="1">Uncharacterized protein</fullName>
    </submittedName>
</protein>
<evidence type="ECO:0000313" key="2">
    <source>
        <dbReference type="Proteomes" id="UP000308600"/>
    </source>
</evidence>
<proteinExistence type="predicted"/>
<sequence length="457" mass="49339">MPRWQISSSKTSWAALLGSQSSPAASVIPPPPPTTTETQVTMAPVPDRGGSLGVIATLALFAALALFITQATQVVRANKDDYKLLAKDVVLLQDQVREAFGSAMDEFVPAMVQPLISLLEDTKEFTKKTTKRNVFTRIVKKRADLDAIETFRERLQKFQAQLAVQSINNNVKDLKWLLTNPVNAREKVILSSSGMDGVGVSGAGSHTSGPTTVNAGVETPDIQLQHVEDPQGTPQPEAPVDVFPSGPEVLALERPRTTESSSSNGGMSSTTDSANSSSDLRQTNPFYPNFVPSPLPRTAPASLLALPTPPLMYPNCDVPSSSNSRRDGFMPPHSQYQGETHHLYPYPAADCPYRHDGHFSDSGSLDLSGVQTIPPSSLWPSTPTSMAGSTPPLGTGQITLPLFDMRRARINGTVNVNVVMGSSAAAEMTSGDEPKRSGRWIDNANRRAIRRKMNRRL</sequence>
<keyword evidence="2" id="KW-1185">Reference proteome</keyword>
<evidence type="ECO:0000313" key="1">
    <source>
        <dbReference type="EMBL" id="TFK65011.1"/>
    </source>
</evidence>
<name>A0ACD3AHI3_9AGAR</name>
<gene>
    <name evidence="1" type="ORF">BDN72DRAFT_881179</name>
</gene>
<dbReference type="Proteomes" id="UP000308600">
    <property type="component" value="Unassembled WGS sequence"/>
</dbReference>
<dbReference type="EMBL" id="ML208451">
    <property type="protein sequence ID" value="TFK65011.1"/>
    <property type="molecule type" value="Genomic_DNA"/>
</dbReference>